<evidence type="ECO:0000313" key="4">
    <source>
        <dbReference type="Proteomes" id="UP000295151"/>
    </source>
</evidence>
<feature type="compositionally biased region" description="Gly residues" evidence="1">
    <location>
        <begin position="89"/>
        <end position="106"/>
    </location>
</feature>
<organism evidence="3 4">
    <name type="scientific">Kribbella voronezhensis</name>
    <dbReference type="NCBI Taxonomy" id="2512212"/>
    <lineage>
        <taxon>Bacteria</taxon>
        <taxon>Bacillati</taxon>
        <taxon>Actinomycetota</taxon>
        <taxon>Actinomycetes</taxon>
        <taxon>Propionibacteriales</taxon>
        <taxon>Kribbellaceae</taxon>
        <taxon>Kribbella</taxon>
    </lineage>
</organism>
<sequence length="313" mass="32580">MGTTGLIYVAIVAAWAAYLVPMLLKRGDEVNRRRTAEKYSSSDARVLARNNDVQSRSKYVVRPAGAVGTSGSSGAVGSSGALGSSGSAGSSGSGSGSGSSASGGSGSHAEPVGTDSSPPARYVPNRARRVAAMRRRRVLSILTLSLLSMTALAGLEILLWWTVAIPATLIVAFVVLTRVQLRRQARERAALIAERRARAQAHHDCGPASAPSSSPDHEMTVEVKLPIAEPAEPVVTAPEPAAEGLWDPVPVTLPTYVMKEKAPAPTVRTISLSGPEVFSSARTADPDPEAAPVVPEPAAPIEEEPEIRRAVGD</sequence>
<feature type="region of interest" description="Disordered" evidence="1">
    <location>
        <begin position="278"/>
        <end position="313"/>
    </location>
</feature>
<feature type="region of interest" description="Disordered" evidence="1">
    <location>
        <begin position="64"/>
        <end position="124"/>
    </location>
</feature>
<feature type="transmembrane region" description="Helical" evidence="2">
    <location>
        <begin position="6"/>
        <end position="24"/>
    </location>
</feature>
<keyword evidence="2" id="KW-1133">Transmembrane helix</keyword>
<dbReference type="AlphaFoldDB" id="A0A4R7TG95"/>
<feature type="compositionally biased region" description="Low complexity" evidence="1">
    <location>
        <begin position="64"/>
        <end position="88"/>
    </location>
</feature>
<keyword evidence="2" id="KW-0812">Transmembrane</keyword>
<proteinExistence type="predicted"/>
<feature type="transmembrane region" description="Helical" evidence="2">
    <location>
        <begin position="161"/>
        <end position="179"/>
    </location>
</feature>
<gene>
    <name evidence="3" type="ORF">EV138_4884</name>
</gene>
<dbReference type="OrthoDB" id="3218604at2"/>
<dbReference type="RefSeq" id="WP_133981054.1">
    <property type="nucleotide sequence ID" value="NZ_SOCE01000001.1"/>
</dbReference>
<dbReference type="EMBL" id="SOCE01000001">
    <property type="protein sequence ID" value="TDU91281.1"/>
    <property type="molecule type" value="Genomic_DNA"/>
</dbReference>
<name>A0A4R7TG95_9ACTN</name>
<evidence type="ECO:0000313" key="3">
    <source>
        <dbReference type="EMBL" id="TDU91281.1"/>
    </source>
</evidence>
<feature type="transmembrane region" description="Helical" evidence="2">
    <location>
        <begin position="138"/>
        <end position="155"/>
    </location>
</feature>
<evidence type="ECO:0000256" key="2">
    <source>
        <dbReference type="SAM" id="Phobius"/>
    </source>
</evidence>
<dbReference type="Proteomes" id="UP000295151">
    <property type="component" value="Unassembled WGS sequence"/>
</dbReference>
<accession>A0A4R7TG95</accession>
<comment type="caution">
    <text evidence="3">The sequence shown here is derived from an EMBL/GenBank/DDBJ whole genome shotgun (WGS) entry which is preliminary data.</text>
</comment>
<reference evidence="3 4" key="1">
    <citation type="submission" date="2019-03" db="EMBL/GenBank/DDBJ databases">
        <title>Genomic Encyclopedia of Type Strains, Phase III (KMG-III): the genomes of soil and plant-associated and newly described type strains.</title>
        <authorList>
            <person name="Whitman W."/>
        </authorList>
    </citation>
    <scope>NUCLEOTIDE SEQUENCE [LARGE SCALE GENOMIC DNA]</scope>
    <source>
        <strain evidence="3 4">VKM Ac-2575</strain>
    </source>
</reference>
<protein>
    <submittedName>
        <fullName evidence="3">Uncharacterized protein</fullName>
    </submittedName>
</protein>
<keyword evidence="4" id="KW-1185">Reference proteome</keyword>
<keyword evidence="2" id="KW-0472">Membrane</keyword>
<evidence type="ECO:0000256" key="1">
    <source>
        <dbReference type="SAM" id="MobiDB-lite"/>
    </source>
</evidence>